<feature type="region of interest" description="Disordered" evidence="1">
    <location>
        <begin position="1"/>
        <end position="94"/>
    </location>
</feature>
<accession>A0ABV8HQZ9</accession>
<dbReference type="Proteomes" id="UP001595765">
    <property type="component" value="Unassembled WGS sequence"/>
</dbReference>
<evidence type="ECO:0000313" key="4">
    <source>
        <dbReference type="Proteomes" id="UP001595765"/>
    </source>
</evidence>
<keyword evidence="4" id="KW-1185">Reference proteome</keyword>
<proteinExistence type="predicted"/>
<dbReference type="EMBL" id="JBHSBB010000013">
    <property type="protein sequence ID" value="MFC4033522.1"/>
    <property type="molecule type" value="Genomic_DNA"/>
</dbReference>
<name>A0ABV8HQZ9_9ACTN</name>
<dbReference type="Pfam" id="PF01047">
    <property type="entry name" value="MarR"/>
    <property type="match status" value="1"/>
</dbReference>
<gene>
    <name evidence="3" type="ORF">ACFO3J_18840</name>
</gene>
<dbReference type="Gene3D" id="1.10.287.100">
    <property type="match status" value="1"/>
</dbReference>
<dbReference type="PANTHER" id="PTHR39515">
    <property type="entry name" value="CONSERVED PROTEIN"/>
    <property type="match status" value="1"/>
</dbReference>
<dbReference type="RefSeq" id="WP_386430610.1">
    <property type="nucleotide sequence ID" value="NZ_JBHSBB010000013.1"/>
</dbReference>
<comment type="caution">
    <text evidence="3">The sequence shown here is derived from an EMBL/GenBank/DDBJ whole genome shotgun (WGS) entry which is preliminary data.</text>
</comment>
<feature type="compositionally biased region" description="Low complexity" evidence="1">
    <location>
        <begin position="59"/>
        <end position="82"/>
    </location>
</feature>
<dbReference type="InterPro" id="IPR036390">
    <property type="entry name" value="WH_DNA-bd_sf"/>
</dbReference>
<evidence type="ECO:0000256" key="1">
    <source>
        <dbReference type="SAM" id="MobiDB-lite"/>
    </source>
</evidence>
<dbReference type="Gene3D" id="1.10.10.10">
    <property type="entry name" value="Winged helix-like DNA-binding domain superfamily/Winged helix DNA-binding domain"/>
    <property type="match status" value="1"/>
</dbReference>
<protein>
    <submittedName>
        <fullName evidence="3">MarR family winged helix-turn-helix transcriptional regulator</fullName>
    </submittedName>
</protein>
<sequence length="233" mass="24109">MTPSSARTADPVGSRSGGPADSTAEPESSLENHRENGPASRPDSTPESAAAGPAEDTPGDTPGATAGAAPAGDPGRAAAGAPADPPADPPEGNLAERTATELRAALGPLVRRLRQFRPDGELTLSQTSALVRLDREGPATASELATGEGIRPQSMCTIVNALQERGLVARAHDPHDGRRMVVSLTRAGLDGLHGARRERARRLTAAITEELTPAEQEQLAAAVPLLERITRRV</sequence>
<dbReference type="SUPFAM" id="SSF46785">
    <property type="entry name" value="Winged helix' DNA-binding domain"/>
    <property type="match status" value="1"/>
</dbReference>
<dbReference type="PROSITE" id="PS50995">
    <property type="entry name" value="HTH_MARR_2"/>
    <property type="match status" value="1"/>
</dbReference>
<dbReference type="InterPro" id="IPR000835">
    <property type="entry name" value="HTH_MarR-typ"/>
</dbReference>
<dbReference type="PANTHER" id="PTHR39515:SF2">
    <property type="entry name" value="HTH-TYPE TRANSCRIPTIONAL REGULATOR RV0880"/>
    <property type="match status" value="1"/>
</dbReference>
<organism evidence="3 4">
    <name type="scientific">Streptomyces polygonati</name>
    <dbReference type="NCBI Taxonomy" id="1617087"/>
    <lineage>
        <taxon>Bacteria</taxon>
        <taxon>Bacillati</taxon>
        <taxon>Actinomycetota</taxon>
        <taxon>Actinomycetes</taxon>
        <taxon>Kitasatosporales</taxon>
        <taxon>Streptomycetaceae</taxon>
        <taxon>Streptomyces</taxon>
    </lineage>
</organism>
<dbReference type="InterPro" id="IPR052526">
    <property type="entry name" value="HTH-type_Bedaq_tolerance"/>
</dbReference>
<dbReference type="InterPro" id="IPR036388">
    <property type="entry name" value="WH-like_DNA-bd_sf"/>
</dbReference>
<evidence type="ECO:0000313" key="3">
    <source>
        <dbReference type="EMBL" id="MFC4033522.1"/>
    </source>
</evidence>
<reference evidence="4" key="1">
    <citation type="journal article" date="2019" name="Int. J. Syst. Evol. Microbiol.">
        <title>The Global Catalogue of Microorganisms (GCM) 10K type strain sequencing project: providing services to taxonomists for standard genome sequencing and annotation.</title>
        <authorList>
            <consortium name="The Broad Institute Genomics Platform"/>
            <consortium name="The Broad Institute Genome Sequencing Center for Infectious Disease"/>
            <person name="Wu L."/>
            <person name="Ma J."/>
        </authorList>
    </citation>
    <scope>NUCLEOTIDE SEQUENCE [LARGE SCALE GENOMIC DNA]</scope>
    <source>
        <strain evidence="4">CGMCC 4.7237</strain>
    </source>
</reference>
<evidence type="ECO:0000259" key="2">
    <source>
        <dbReference type="PROSITE" id="PS50995"/>
    </source>
</evidence>
<dbReference type="SMART" id="SM00347">
    <property type="entry name" value="HTH_MARR"/>
    <property type="match status" value="1"/>
</dbReference>
<feature type="domain" description="HTH marR-type" evidence="2">
    <location>
        <begin position="99"/>
        <end position="231"/>
    </location>
</feature>